<dbReference type="PROSITE" id="PS50158">
    <property type="entry name" value="ZF_CCHC"/>
    <property type="match status" value="1"/>
</dbReference>
<keyword evidence="8" id="KW-0255">Endonuclease</keyword>
<dbReference type="InterPro" id="IPR036875">
    <property type="entry name" value="Znf_CCHC_sf"/>
</dbReference>
<dbReference type="InterPro" id="IPR057670">
    <property type="entry name" value="SH3_retrovirus"/>
</dbReference>
<evidence type="ECO:0000259" key="21">
    <source>
        <dbReference type="PROSITE" id="PS50994"/>
    </source>
</evidence>
<protein>
    <submittedName>
        <fullName evidence="22">Uncharacterized protein</fullName>
    </submittedName>
</protein>
<keyword evidence="3" id="KW-0645">Protease</keyword>
<dbReference type="PROSITE" id="PS50994">
    <property type="entry name" value="INTEGRASE"/>
    <property type="match status" value="1"/>
</dbReference>
<dbReference type="GO" id="GO:0003887">
    <property type="term" value="F:DNA-directed DNA polymerase activity"/>
    <property type="evidence" value="ECO:0007669"/>
    <property type="project" value="UniProtKB-KW"/>
</dbReference>
<keyword evidence="12" id="KW-0229">DNA integration</keyword>
<keyword evidence="10" id="KW-0067">ATP-binding</keyword>
<evidence type="ECO:0000256" key="7">
    <source>
        <dbReference type="ARBA" id="ARBA00022750"/>
    </source>
</evidence>
<dbReference type="GO" id="GO:0006310">
    <property type="term" value="P:DNA recombination"/>
    <property type="evidence" value="ECO:0007669"/>
    <property type="project" value="UniProtKB-KW"/>
</dbReference>
<comment type="function">
    <text evidence="1">The aspartyl protease (PR) mediates the proteolytic cleavages of the Gag and Gag-Pol polyproteins after assembly of the VLP.</text>
</comment>
<evidence type="ECO:0000256" key="10">
    <source>
        <dbReference type="ARBA" id="ARBA00022840"/>
    </source>
</evidence>
<evidence type="ECO:0000256" key="2">
    <source>
        <dbReference type="ARBA" id="ARBA00022612"/>
    </source>
</evidence>
<dbReference type="GO" id="GO:0015074">
    <property type="term" value="P:DNA integration"/>
    <property type="evidence" value="ECO:0007669"/>
    <property type="project" value="UniProtKB-KW"/>
</dbReference>
<dbReference type="Pfam" id="PF13976">
    <property type="entry name" value="gag_pre-integrs"/>
    <property type="match status" value="1"/>
</dbReference>
<dbReference type="GO" id="GO:0004190">
    <property type="term" value="F:aspartic-type endopeptidase activity"/>
    <property type="evidence" value="ECO:0007669"/>
    <property type="project" value="UniProtKB-KW"/>
</dbReference>
<feature type="domain" description="CCHC-type" evidence="20">
    <location>
        <begin position="239"/>
        <end position="255"/>
    </location>
</feature>
<dbReference type="Pfam" id="PF00098">
    <property type="entry name" value="zf-CCHC"/>
    <property type="match status" value="1"/>
</dbReference>
<evidence type="ECO:0000256" key="19">
    <source>
        <dbReference type="SAM" id="MobiDB-lite"/>
    </source>
</evidence>
<dbReference type="GO" id="GO:0004519">
    <property type="term" value="F:endonuclease activity"/>
    <property type="evidence" value="ECO:0007669"/>
    <property type="project" value="UniProtKB-KW"/>
</dbReference>
<keyword evidence="7" id="KW-0064">Aspartyl protease</keyword>
<dbReference type="InterPro" id="IPR025724">
    <property type="entry name" value="GAG-pre-integrase_dom"/>
</dbReference>
<evidence type="ECO:0000256" key="3">
    <source>
        <dbReference type="ARBA" id="ARBA00022670"/>
    </source>
</evidence>
<dbReference type="InterPro" id="IPR012337">
    <property type="entry name" value="RNaseH-like_sf"/>
</dbReference>
<dbReference type="GO" id="GO:0003676">
    <property type="term" value="F:nucleic acid binding"/>
    <property type="evidence" value="ECO:0007669"/>
    <property type="project" value="InterPro"/>
</dbReference>
<keyword evidence="16" id="KW-0233">DNA recombination</keyword>
<evidence type="ECO:0000256" key="16">
    <source>
        <dbReference type="ARBA" id="ARBA00023172"/>
    </source>
</evidence>
<dbReference type="Pfam" id="PF22936">
    <property type="entry name" value="Pol_BBD"/>
    <property type="match status" value="1"/>
</dbReference>
<dbReference type="CDD" id="cd09272">
    <property type="entry name" value="RNase_HI_RT_Ty1"/>
    <property type="match status" value="1"/>
</dbReference>
<dbReference type="SMART" id="SM00343">
    <property type="entry name" value="ZnF_C2HC"/>
    <property type="match status" value="1"/>
</dbReference>
<keyword evidence="18" id="KW-0862">Zinc</keyword>
<dbReference type="InterPro" id="IPR001584">
    <property type="entry name" value="Integrase_cat-core"/>
</dbReference>
<dbReference type="GO" id="GO:0006508">
    <property type="term" value="P:proteolysis"/>
    <property type="evidence" value="ECO:0007669"/>
    <property type="project" value="UniProtKB-KW"/>
</dbReference>
<dbReference type="GO" id="GO:0003964">
    <property type="term" value="F:RNA-directed DNA polymerase activity"/>
    <property type="evidence" value="ECO:0007669"/>
    <property type="project" value="UniProtKB-KW"/>
</dbReference>
<evidence type="ECO:0000256" key="12">
    <source>
        <dbReference type="ARBA" id="ARBA00022908"/>
    </source>
</evidence>
<evidence type="ECO:0000256" key="18">
    <source>
        <dbReference type="PROSITE-ProRule" id="PRU00047"/>
    </source>
</evidence>
<keyword evidence="6" id="KW-0547">Nucleotide-binding</keyword>
<keyword evidence="2" id="KW-1188">Viral release from host cell</keyword>
<organism evidence="22 23">
    <name type="scientific">Platanthera zijinensis</name>
    <dbReference type="NCBI Taxonomy" id="2320716"/>
    <lineage>
        <taxon>Eukaryota</taxon>
        <taxon>Viridiplantae</taxon>
        <taxon>Streptophyta</taxon>
        <taxon>Embryophyta</taxon>
        <taxon>Tracheophyta</taxon>
        <taxon>Spermatophyta</taxon>
        <taxon>Magnoliopsida</taxon>
        <taxon>Liliopsida</taxon>
        <taxon>Asparagales</taxon>
        <taxon>Orchidaceae</taxon>
        <taxon>Orchidoideae</taxon>
        <taxon>Orchideae</taxon>
        <taxon>Orchidinae</taxon>
        <taxon>Platanthera</taxon>
    </lineage>
</organism>
<proteinExistence type="predicted"/>
<evidence type="ECO:0000256" key="15">
    <source>
        <dbReference type="ARBA" id="ARBA00023113"/>
    </source>
</evidence>
<dbReference type="SUPFAM" id="SSF56672">
    <property type="entry name" value="DNA/RNA polymerases"/>
    <property type="match status" value="1"/>
</dbReference>
<gene>
    <name evidence="22" type="ORF">KSP39_PZI018991</name>
</gene>
<keyword evidence="14" id="KW-0548">Nucleotidyltransferase</keyword>
<evidence type="ECO:0000256" key="8">
    <source>
        <dbReference type="ARBA" id="ARBA00022759"/>
    </source>
</evidence>
<evidence type="ECO:0000256" key="17">
    <source>
        <dbReference type="ARBA" id="ARBA00023268"/>
    </source>
</evidence>
<dbReference type="InterPro" id="IPR013103">
    <property type="entry name" value="RVT_2"/>
</dbReference>
<evidence type="ECO:0000256" key="5">
    <source>
        <dbReference type="ARBA" id="ARBA00022723"/>
    </source>
</evidence>
<evidence type="ECO:0000313" key="22">
    <source>
        <dbReference type="EMBL" id="KAK8926400.1"/>
    </source>
</evidence>
<keyword evidence="17" id="KW-0511">Multifunctional enzyme</keyword>
<feature type="region of interest" description="Disordered" evidence="19">
    <location>
        <begin position="186"/>
        <end position="234"/>
    </location>
</feature>
<evidence type="ECO:0000256" key="9">
    <source>
        <dbReference type="ARBA" id="ARBA00022801"/>
    </source>
</evidence>
<dbReference type="InterPro" id="IPR043502">
    <property type="entry name" value="DNA/RNA_pol_sf"/>
</dbReference>
<dbReference type="InterPro" id="IPR054722">
    <property type="entry name" value="PolX-like_BBD"/>
</dbReference>
<keyword evidence="5" id="KW-0479">Metal-binding</keyword>
<keyword evidence="18" id="KW-0863">Zinc-finger</keyword>
<evidence type="ECO:0000256" key="14">
    <source>
        <dbReference type="ARBA" id="ARBA00022932"/>
    </source>
</evidence>
<accession>A0AAP0FZ42</accession>
<dbReference type="Gene3D" id="3.30.420.10">
    <property type="entry name" value="Ribonuclease H-like superfamily/Ribonuclease H"/>
    <property type="match status" value="1"/>
</dbReference>
<dbReference type="Proteomes" id="UP001418222">
    <property type="component" value="Unassembled WGS sequence"/>
</dbReference>
<keyword evidence="15" id="KW-0917">Virion maturation</keyword>
<evidence type="ECO:0000256" key="13">
    <source>
        <dbReference type="ARBA" id="ARBA00022918"/>
    </source>
</evidence>
<reference evidence="22 23" key="1">
    <citation type="journal article" date="2022" name="Nat. Plants">
        <title>Genomes of leafy and leafless Platanthera orchids illuminate the evolution of mycoheterotrophy.</title>
        <authorList>
            <person name="Li M.H."/>
            <person name="Liu K.W."/>
            <person name="Li Z."/>
            <person name="Lu H.C."/>
            <person name="Ye Q.L."/>
            <person name="Zhang D."/>
            <person name="Wang J.Y."/>
            <person name="Li Y.F."/>
            <person name="Zhong Z.M."/>
            <person name="Liu X."/>
            <person name="Yu X."/>
            <person name="Liu D.K."/>
            <person name="Tu X.D."/>
            <person name="Liu B."/>
            <person name="Hao Y."/>
            <person name="Liao X.Y."/>
            <person name="Jiang Y.T."/>
            <person name="Sun W.H."/>
            <person name="Chen J."/>
            <person name="Chen Y.Q."/>
            <person name="Ai Y."/>
            <person name="Zhai J.W."/>
            <person name="Wu S.S."/>
            <person name="Zhou Z."/>
            <person name="Hsiao Y.Y."/>
            <person name="Wu W.L."/>
            <person name="Chen Y.Y."/>
            <person name="Lin Y.F."/>
            <person name="Hsu J.L."/>
            <person name="Li C.Y."/>
            <person name="Wang Z.W."/>
            <person name="Zhao X."/>
            <person name="Zhong W.Y."/>
            <person name="Ma X.K."/>
            <person name="Ma L."/>
            <person name="Huang J."/>
            <person name="Chen G.Z."/>
            <person name="Huang M.Z."/>
            <person name="Huang L."/>
            <person name="Peng D.H."/>
            <person name="Luo Y.B."/>
            <person name="Zou S.Q."/>
            <person name="Chen S.P."/>
            <person name="Lan S."/>
            <person name="Tsai W.C."/>
            <person name="Van de Peer Y."/>
            <person name="Liu Z.J."/>
        </authorList>
    </citation>
    <scope>NUCLEOTIDE SEQUENCE [LARGE SCALE GENOMIC DNA]</scope>
    <source>
        <strain evidence="22">Lor287</strain>
    </source>
</reference>
<dbReference type="Pfam" id="PF25597">
    <property type="entry name" value="SH3_retrovirus"/>
    <property type="match status" value="1"/>
</dbReference>
<keyword evidence="4" id="KW-0540">Nuclease</keyword>
<dbReference type="GO" id="GO:0008270">
    <property type="term" value="F:zinc ion binding"/>
    <property type="evidence" value="ECO:0007669"/>
    <property type="project" value="UniProtKB-KW"/>
</dbReference>
<feature type="domain" description="Integrase catalytic" evidence="21">
    <location>
        <begin position="533"/>
        <end position="630"/>
    </location>
</feature>
<name>A0AAP0FZ42_9ASPA</name>
<comment type="caution">
    <text evidence="22">The sequence shown here is derived from an EMBL/GenBank/DDBJ whole genome shotgun (WGS) entry which is preliminary data.</text>
</comment>
<keyword evidence="14" id="KW-0239">DNA-directed DNA polymerase</keyword>
<dbReference type="Pfam" id="PF07727">
    <property type="entry name" value="RVT_2"/>
    <property type="match status" value="1"/>
</dbReference>
<dbReference type="EMBL" id="JBBWWQ010000016">
    <property type="protein sequence ID" value="KAK8926400.1"/>
    <property type="molecule type" value="Genomic_DNA"/>
</dbReference>
<keyword evidence="14" id="KW-0808">Transferase</keyword>
<dbReference type="Pfam" id="PF14223">
    <property type="entry name" value="Retrotran_gag_2"/>
    <property type="match status" value="1"/>
</dbReference>
<evidence type="ECO:0000256" key="4">
    <source>
        <dbReference type="ARBA" id="ARBA00022722"/>
    </source>
</evidence>
<keyword evidence="9" id="KW-0378">Hydrolase</keyword>
<keyword evidence="13" id="KW-0695">RNA-directed DNA polymerase</keyword>
<dbReference type="SUPFAM" id="SSF57756">
    <property type="entry name" value="Retrovirus zinc finger-like domains"/>
    <property type="match status" value="1"/>
</dbReference>
<dbReference type="GO" id="GO:0005524">
    <property type="term" value="F:ATP binding"/>
    <property type="evidence" value="ECO:0007669"/>
    <property type="project" value="UniProtKB-KW"/>
</dbReference>
<evidence type="ECO:0000313" key="23">
    <source>
        <dbReference type="Proteomes" id="UP001418222"/>
    </source>
</evidence>
<evidence type="ECO:0000256" key="6">
    <source>
        <dbReference type="ARBA" id="ARBA00022741"/>
    </source>
</evidence>
<evidence type="ECO:0000259" key="20">
    <source>
        <dbReference type="PROSITE" id="PS50158"/>
    </source>
</evidence>
<dbReference type="PANTHER" id="PTHR42648:SF11">
    <property type="entry name" value="TRANSPOSON TY4-P GAG-POL POLYPROTEIN"/>
    <property type="match status" value="1"/>
</dbReference>
<dbReference type="PANTHER" id="PTHR42648">
    <property type="entry name" value="TRANSPOSASE, PUTATIVE-RELATED"/>
    <property type="match status" value="1"/>
</dbReference>
<sequence length="1321" mass="147838">MSSGGVRIEIEKFDGSRFDLWKMKMEDLLVDRDLWDAIVDTPPTEKSDAEAFATWTKADRKAKGLIRLFLTDSILTNVMEETSSQGLWRKLESLYQSKSLVNKLLLRKKWYNLKMQEGGSFSEHLTNFNTVVGQLISIGEKISDEDRAITLLCSLPDSWDNVIVAIGGNGDKTLSSESVCATLLSEETRRGSSEKTTKGALSVSRSRPQWRDNKQGGSRDKSRGRSKSREREKEKKPVRCWKCNEVGHVKSQCPNKAIQKKEAGSTSGAKKETDGGDMYIAAACVAHQDADVWYVDTGASYHMTPHRHWFCEYERFAGGDVMLGDDTAVQIIGRGKVMLKMADGTMKTLPGVMHIPGMSRNLISVGSMADAGVSFSCDMHSCRMTRGAMVIAKGVRHGTLYKLLADTVVPSGAFISEGQEEDQEEQSRLWHQRLGHISEKGMSAVASGQMVEGVPMCTSSFGFCEHCLLGKQNRVSFQGAGTRATGPLDLIHSDVFGPTPVPSLGGARSKAEVLDRFKEFKNLVENQFERKVKVLRSDNGGEYCSDAFERYCTEQGIARQKTTPYTPEQNGVSERLNRTLMEKARCMLSWAGLGKEFWAEAAATANYLKNRTPTSAVKGCTPFEAIFKKKPNLAYARVFGCDAYVHIPKEKRGKLDMKSERCIFVGYKDGIKGYKLWNPVTKTVTYSKDVVFHEVRPQVTTRVEEEKAAEKVVVERGMEEVPLEDAQITTVAVSDSDSESDVLEEVSLDDESEDEVADAPLLRRSTRERRAPIRYSLGAVGAQYCLNMLGEDPISARDARSRADANQWELAMVDEMESLRKNQTWGLCKLPKGRKAIGSKWVFKQKVKADGTVEKYKARLVAKGFSQVEGVDYDEIFSPVAKLTSIRMVLSIAAVHDLEIEQMDVKTAFLHGDLEEEIYMRQPEGFEAKGKEDQVCRLKKSLYGLKQSPRMWYQKFDTYMLELGLERSNSDHCVYFQRKGEHFTFLTLYVDDMLLVGNSVKMIQQLKKLLSAKFEMKDLGPASVILGMQITRDRSKRKLWLGQQRYVEEVLKKFNMADCKPVGAPMPVGEKLSAEMCPKTHEDIEDMAKVPYASAVGSLMYAMVCTRPDIAQAVGVLSRYMAKPGKEHWSAVKRVFRYLRGTSDYSICYEGAETGRVLDVVGHVDSDWGGDLDSRRSTSGYVFTLFGGAISWMSRRQGVVALSSTEAEYMALTHASKEAIWLRRLCWELGFEQGPVKIWCDSQGAIQLAKNPAFHARTKHIDIQYHFIREKVEKQVVQLGKVDTKENSSDFLTKAVPVAKFEWCATAVGLKRKSGGAALIC</sequence>
<feature type="compositionally biased region" description="Basic and acidic residues" evidence="19">
    <location>
        <begin position="186"/>
        <end position="197"/>
    </location>
</feature>
<feature type="compositionally biased region" description="Basic and acidic residues" evidence="19">
    <location>
        <begin position="209"/>
        <end position="234"/>
    </location>
</feature>
<dbReference type="InterPro" id="IPR001878">
    <property type="entry name" value="Znf_CCHC"/>
</dbReference>
<keyword evidence="11" id="KW-0460">Magnesium</keyword>
<evidence type="ECO:0000256" key="1">
    <source>
        <dbReference type="ARBA" id="ARBA00002180"/>
    </source>
</evidence>
<dbReference type="InterPro" id="IPR036397">
    <property type="entry name" value="RNaseH_sf"/>
</dbReference>
<dbReference type="InterPro" id="IPR039537">
    <property type="entry name" value="Retrotran_Ty1/copia-like"/>
</dbReference>
<keyword evidence="23" id="KW-1185">Reference proteome</keyword>
<dbReference type="SUPFAM" id="SSF53098">
    <property type="entry name" value="Ribonuclease H-like"/>
    <property type="match status" value="1"/>
</dbReference>
<evidence type="ECO:0000256" key="11">
    <source>
        <dbReference type="ARBA" id="ARBA00022842"/>
    </source>
</evidence>